<keyword evidence="6" id="KW-0106">Calcium</keyword>
<dbReference type="GO" id="GO:0005737">
    <property type="term" value="C:cytoplasm"/>
    <property type="evidence" value="ECO:0007669"/>
    <property type="project" value="UniProtKB-SubCell"/>
</dbReference>
<evidence type="ECO:0000313" key="10">
    <source>
        <dbReference type="Proteomes" id="UP001208570"/>
    </source>
</evidence>
<keyword evidence="5" id="KW-0677">Repeat</keyword>
<dbReference type="Gene3D" id="1.10.238.10">
    <property type="entry name" value="EF-hand"/>
    <property type="match status" value="1"/>
</dbReference>
<dbReference type="Proteomes" id="UP001208570">
    <property type="component" value="Unassembled WGS sequence"/>
</dbReference>
<dbReference type="GO" id="GO:0012505">
    <property type="term" value="C:endomembrane system"/>
    <property type="evidence" value="ECO:0007669"/>
    <property type="project" value="UniProtKB-SubCell"/>
</dbReference>
<evidence type="ECO:0000259" key="8">
    <source>
        <dbReference type="PROSITE" id="PS50222"/>
    </source>
</evidence>
<dbReference type="PANTHER" id="PTHR46735:SF3">
    <property type="entry name" value="CALPAIN SMALL SUBUNIT 1-RELATED"/>
    <property type="match status" value="1"/>
</dbReference>
<comment type="subcellular location">
    <subcellularLocation>
        <location evidence="2">Cytoplasm</location>
    </subcellularLocation>
    <subcellularLocation>
        <location evidence="1">Endomembrane system</location>
    </subcellularLocation>
</comment>
<feature type="domain" description="EF-hand" evidence="8">
    <location>
        <begin position="38"/>
        <end position="73"/>
    </location>
</feature>
<dbReference type="PANTHER" id="PTHR46735">
    <property type="entry name" value="CALPAIN, SMALL SUBUNIT 1 A-RELATED"/>
    <property type="match status" value="1"/>
</dbReference>
<keyword evidence="3" id="KW-0963">Cytoplasm</keyword>
<organism evidence="9 10">
    <name type="scientific">Paralvinella palmiformis</name>
    <dbReference type="NCBI Taxonomy" id="53620"/>
    <lineage>
        <taxon>Eukaryota</taxon>
        <taxon>Metazoa</taxon>
        <taxon>Spiralia</taxon>
        <taxon>Lophotrochozoa</taxon>
        <taxon>Annelida</taxon>
        <taxon>Polychaeta</taxon>
        <taxon>Sedentaria</taxon>
        <taxon>Canalipalpata</taxon>
        <taxon>Terebellida</taxon>
        <taxon>Terebelliformia</taxon>
        <taxon>Alvinellidae</taxon>
        <taxon>Paralvinella</taxon>
    </lineage>
</organism>
<gene>
    <name evidence="9" type="ORF">LSH36_72g00001</name>
</gene>
<evidence type="ECO:0000256" key="7">
    <source>
        <dbReference type="ARBA" id="ARBA00023136"/>
    </source>
</evidence>
<keyword evidence="7" id="KW-0472">Membrane</keyword>
<protein>
    <recommendedName>
        <fullName evidence="8">EF-hand domain-containing protein</fullName>
    </recommendedName>
</protein>
<proteinExistence type="predicted"/>
<keyword evidence="10" id="KW-1185">Reference proteome</keyword>
<evidence type="ECO:0000256" key="3">
    <source>
        <dbReference type="ARBA" id="ARBA00022490"/>
    </source>
</evidence>
<evidence type="ECO:0000256" key="1">
    <source>
        <dbReference type="ARBA" id="ARBA00004308"/>
    </source>
</evidence>
<dbReference type="InterPro" id="IPR018247">
    <property type="entry name" value="EF_Hand_1_Ca_BS"/>
</dbReference>
<dbReference type="SUPFAM" id="SSF47473">
    <property type="entry name" value="EF-hand"/>
    <property type="match status" value="1"/>
</dbReference>
<dbReference type="PROSITE" id="PS50222">
    <property type="entry name" value="EF_HAND_2"/>
    <property type="match status" value="1"/>
</dbReference>
<name>A0AAD9K2T2_9ANNE</name>
<dbReference type="InterPro" id="IPR011992">
    <property type="entry name" value="EF-hand-dom_pair"/>
</dbReference>
<evidence type="ECO:0000256" key="4">
    <source>
        <dbReference type="ARBA" id="ARBA00022723"/>
    </source>
</evidence>
<evidence type="ECO:0000313" key="9">
    <source>
        <dbReference type="EMBL" id="KAK2163893.1"/>
    </source>
</evidence>
<evidence type="ECO:0000256" key="6">
    <source>
        <dbReference type="ARBA" id="ARBA00022837"/>
    </source>
</evidence>
<evidence type="ECO:0000256" key="2">
    <source>
        <dbReference type="ARBA" id="ARBA00004496"/>
    </source>
</evidence>
<reference evidence="9" key="1">
    <citation type="journal article" date="2023" name="Mol. Biol. Evol.">
        <title>Third-Generation Sequencing Reveals the Adaptive Role of the Epigenome in Three Deep-Sea Polychaetes.</title>
        <authorList>
            <person name="Perez M."/>
            <person name="Aroh O."/>
            <person name="Sun Y."/>
            <person name="Lan Y."/>
            <person name="Juniper S.K."/>
            <person name="Young C.R."/>
            <person name="Angers B."/>
            <person name="Qian P.Y."/>
        </authorList>
    </citation>
    <scope>NUCLEOTIDE SEQUENCE</scope>
    <source>
        <strain evidence="9">P08H-3</strain>
    </source>
</reference>
<dbReference type="GO" id="GO:0005509">
    <property type="term" value="F:calcium ion binding"/>
    <property type="evidence" value="ECO:0007669"/>
    <property type="project" value="InterPro"/>
</dbReference>
<dbReference type="EMBL" id="JAODUP010000072">
    <property type="protein sequence ID" value="KAK2163893.1"/>
    <property type="molecule type" value="Genomic_DNA"/>
</dbReference>
<dbReference type="AlphaFoldDB" id="A0AAD9K2T2"/>
<dbReference type="InterPro" id="IPR002048">
    <property type="entry name" value="EF_hand_dom"/>
</dbReference>
<keyword evidence="4" id="KW-0479">Metal-binding</keyword>
<dbReference type="PROSITE" id="PS00018">
    <property type="entry name" value="EF_HAND_1"/>
    <property type="match status" value="2"/>
</dbReference>
<sequence>MAFFDHHKSPRFNAIQAQELMHILNQTPTIKAYYGITWSLELCKIMIAMLDRSKDGMMQYPEFRELLQCLNFWYQVFIQYDTNRTGYMEANELGRCIQQRLRMYRSRFCKTEEFSKLTHFAKNIIILKGMLSSSRLSCASEITLKALELFNLG</sequence>
<comment type="caution">
    <text evidence="9">The sequence shown here is derived from an EMBL/GenBank/DDBJ whole genome shotgun (WGS) entry which is preliminary data.</text>
</comment>
<evidence type="ECO:0000256" key="5">
    <source>
        <dbReference type="ARBA" id="ARBA00022737"/>
    </source>
</evidence>
<accession>A0AAD9K2T2</accession>